<dbReference type="Gene3D" id="3.40.50.1000">
    <property type="entry name" value="HAD superfamily/HAD-like"/>
    <property type="match status" value="1"/>
</dbReference>
<accession>A0A6B1G2N5</accession>
<gene>
    <name evidence="1" type="ORF">F4148_11380</name>
</gene>
<dbReference type="Pfam" id="PF08282">
    <property type="entry name" value="Hydrolase_3"/>
    <property type="match status" value="1"/>
</dbReference>
<dbReference type="AlphaFoldDB" id="A0A6B1G2N5"/>
<sequence length="93" mass="10114">MHMSRSHKYLVEGTAPEANKGHGLLWLSERLGVRPERVLAIGDNENDIPMLREAGLAVCMGQATAVVRAEADWVAPTLEEDGAAVAMERFVLS</sequence>
<organism evidence="1">
    <name type="scientific">Caldilineaceae bacterium SB0675_bin_29</name>
    <dbReference type="NCBI Taxonomy" id="2605266"/>
    <lineage>
        <taxon>Bacteria</taxon>
        <taxon>Bacillati</taxon>
        <taxon>Chloroflexota</taxon>
        <taxon>Caldilineae</taxon>
        <taxon>Caldilineales</taxon>
        <taxon>Caldilineaceae</taxon>
    </lineage>
</organism>
<dbReference type="PANTHER" id="PTHR10000:SF8">
    <property type="entry name" value="HAD SUPERFAMILY HYDROLASE-LIKE, TYPE 3"/>
    <property type="match status" value="1"/>
</dbReference>
<protein>
    <submittedName>
        <fullName evidence="1">HAD family phosphatase</fullName>
    </submittedName>
</protein>
<dbReference type="InterPro" id="IPR036412">
    <property type="entry name" value="HAD-like_sf"/>
</dbReference>
<evidence type="ECO:0000313" key="1">
    <source>
        <dbReference type="EMBL" id="MYH62321.1"/>
    </source>
</evidence>
<dbReference type="GO" id="GO:0005829">
    <property type="term" value="C:cytosol"/>
    <property type="evidence" value="ECO:0007669"/>
    <property type="project" value="TreeGrafter"/>
</dbReference>
<proteinExistence type="predicted"/>
<comment type="caution">
    <text evidence="1">The sequence shown here is derived from an EMBL/GenBank/DDBJ whole genome shotgun (WGS) entry which is preliminary data.</text>
</comment>
<dbReference type="PANTHER" id="PTHR10000">
    <property type="entry name" value="PHOSPHOSERINE PHOSPHATASE"/>
    <property type="match status" value="1"/>
</dbReference>
<name>A0A6B1G2N5_9CHLR</name>
<dbReference type="SUPFAM" id="SSF56784">
    <property type="entry name" value="HAD-like"/>
    <property type="match status" value="1"/>
</dbReference>
<dbReference type="GO" id="GO:0016791">
    <property type="term" value="F:phosphatase activity"/>
    <property type="evidence" value="ECO:0007669"/>
    <property type="project" value="TreeGrafter"/>
</dbReference>
<dbReference type="GO" id="GO:0000287">
    <property type="term" value="F:magnesium ion binding"/>
    <property type="evidence" value="ECO:0007669"/>
    <property type="project" value="TreeGrafter"/>
</dbReference>
<reference evidence="1" key="1">
    <citation type="submission" date="2019-09" db="EMBL/GenBank/DDBJ databases">
        <title>Characterisation of the sponge microbiome using genome-centric metagenomics.</title>
        <authorList>
            <person name="Engelberts J.P."/>
            <person name="Robbins S.J."/>
            <person name="De Goeij J.M."/>
            <person name="Aranda M."/>
            <person name="Bell S.C."/>
            <person name="Webster N.S."/>
        </authorList>
    </citation>
    <scope>NUCLEOTIDE SEQUENCE</scope>
    <source>
        <strain evidence="1">SB0675_bin_29</strain>
    </source>
</reference>
<dbReference type="EMBL" id="VYDA01000411">
    <property type="protein sequence ID" value="MYH62321.1"/>
    <property type="molecule type" value="Genomic_DNA"/>
</dbReference>
<dbReference type="InterPro" id="IPR023214">
    <property type="entry name" value="HAD_sf"/>
</dbReference>